<sequence>MRVHQLLRRAQVVGDVKIPAGPGSIEMLKTTLGNLKKEQGQVVLFLSHINDPFKQRFRQETKPTFEKIIIFFCAKELFFPSIDEQFIGMNIIFFFKS</sequence>
<keyword evidence="2" id="KW-1185">Reference proteome</keyword>
<organism evidence="1 2">
    <name type="scientific">Desulfomicrobium orale DSM 12838</name>
    <dbReference type="NCBI Taxonomy" id="888061"/>
    <lineage>
        <taxon>Bacteria</taxon>
        <taxon>Pseudomonadati</taxon>
        <taxon>Thermodesulfobacteriota</taxon>
        <taxon>Desulfovibrionia</taxon>
        <taxon>Desulfovibrionales</taxon>
        <taxon>Desulfomicrobiaceae</taxon>
        <taxon>Desulfomicrobium</taxon>
    </lineage>
</organism>
<evidence type="ECO:0000313" key="1">
    <source>
        <dbReference type="EMBL" id="AMD93001.1"/>
    </source>
</evidence>
<gene>
    <name evidence="1" type="ORF">AXF15_07740</name>
</gene>
<reference evidence="2" key="1">
    <citation type="submission" date="2016-02" db="EMBL/GenBank/DDBJ databases">
        <authorList>
            <person name="Holder M.E."/>
            <person name="Ajami N.J."/>
            <person name="Petrosino J.F."/>
        </authorList>
    </citation>
    <scope>NUCLEOTIDE SEQUENCE [LARGE SCALE GENOMIC DNA]</scope>
    <source>
        <strain evidence="2">DSM 12838</strain>
    </source>
</reference>
<dbReference type="Proteomes" id="UP000063964">
    <property type="component" value="Chromosome"/>
</dbReference>
<accession>A0A109W616</accession>
<dbReference type="EMBL" id="CP014230">
    <property type="protein sequence ID" value="AMD93001.1"/>
    <property type="molecule type" value="Genomic_DNA"/>
</dbReference>
<evidence type="ECO:0000313" key="2">
    <source>
        <dbReference type="Proteomes" id="UP000063964"/>
    </source>
</evidence>
<name>A0A109W616_9BACT</name>
<dbReference type="KEGG" id="doa:AXF15_07740"/>
<dbReference type="AlphaFoldDB" id="A0A109W616"/>
<proteinExistence type="predicted"/>
<protein>
    <submittedName>
        <fullName evidence="1">Uncharacterized protein</fullName>
    </submittedName>
</protein>